<evidence type="ECO:0000256" key="3">
    <source>
        <dbReference type="ARBA" id="ARBA00022777"/>
    </source>
</evidence>
<evidence type="ECO:0000256" key="2">
    <source>
        <dbReference type="ARBA" id="ARBA00022679"/>
    </source>
</evidence>
<keyword evidence="6" id="KW-1185">Reference proteome</keyword>
<dbReference type="Gene3D" id="3.40.50.10350">
    <property type="entry name" value="Glycerate kinase, domain 1"/>
    <property type="match status" value="1"/>
</dbReference>
<name>A0A1I5Y4U9_9BACI</name>
<comment type="similarity">
    <text evidence="1 4">Belongs to the glycerate kinase type-1 family.</text>
</comment>
<dbReference type="InterPro" id="IPR004381">
    <property type="entry name" value="Glycerate_kinase"/>
</dbReference>
<dbReference type="GO" id="GO:0008887">
    <property type="term" value="F:glycerate kinase activity"/>
    <property type="evidence" value="ECO:0007669"/>
    <property type="project" value="UniProtKB-UniRule"/>
</dbReference>
<dbReference type="PANTHER" id="PTHR21599">
    <property type="entry name" value="GLYCERATE KINASE"/>
    <property type="match status" value="1"/>
</dbReference>
<dbReference type="InterPro" id="IPR018197">
    <property type="entry name" value="Glycerate_kinase_RE-like"/>
</dbReference>
<dbReference type="PIRSF" id="PIRSF006078">
    <property type="entry name" value="GlxK"/>
    <property type="match status" value="1"/>
</dbReference>
<evidence type="ECO:0000313" key="6">
    <source>
        <dbReference type="Proteomes" id="UP000198892"/>
    </source>
</evidence>
<dbReference type="EMBL" id="FOXD01000035">
    <property type="protein sequence ID" value="SFQ38977.1"/>
    <property type="molecule type" value="Genomic_DNA"/>
</dbReference>
<proteinExistence type="inferred from homology"/>
<gene>
    <name evidence="5" type="ORF">SAMN05518683_13519</name>
</gene>
<dbReference type="AlphaFoldDB" id="A0A1I5Y4U9"/>
<keyword evidence="3 4" id="KW-0418">Kinase</keyword>
<dbReference type="InterPro" id="IPR018193">
    <property type="entry name" value="Glyc_kinase_flavodox-like_fold"/>
</dbReference>
<evidence type="ECO:0000256" key="1">
    <source>
        <dbReference type="ARBA" id="ARBA00006284"/>
    </source>
</evidence>
<dbReference type="SUPFAM" id="SSF110738">
    <property type="entry name" value="Glycerate kinase I"/>
    <property type="match status" value="1"/>
</dbReference>
<evidence type="ECO:0000256" key="4">
    <source>
        <dbReference type="PIRNR" id="PIRNR006078"/>
    </source>
</evidence>
<keyword evidence="2 4" id="KW-0808">Transferase</keyword>
<dbReference type="Gene3D" id="3.90.1510.10">
    <property type="entry name" value="Glycerate kinase, domain 2"/>
    <property type="match status" value="1"/>
</dbReference>
<dbReference type="Pfam" id="PF02595">
    <property type="entry name" value="Gly_kinase"/>
    <property type="match status" value="1"/>
</dbReference>
<reference evidence="6" key="1">
    <citation type="submission" date="2016-10" db="EMBL/GenBank/DDBJ databases">
        <authorList>
            <person name="Varghese N."/>
            <person name="Submissions S."/>
        </authorList>
    </citation>
    <scope>NUCLEOTIDE SEQUENCE [LARGE SCALE GENOMIC DNA]</scope>
    <source>
        <strain evidence="6">S7</strain>
    </source>
</reference>
<protein>
    <submittedName>
        <fullName evidence="5">Glycerate kinase</fullName>
    </submittedName>
</protein>
<dbReference type="InterPro" id="IPR036129">
    <property type="entry name" value="Glycerate_kinase_sf"/>
</dbReference>
<dbReference type="GO" id="GO:0031388">
    <property type="term" value="P:organic acid phosphorylation"/>
    <property type="evidence" value="ECO:0007669"/>
    <property type="project" value="UniProtKB-UniRule"/>
</dbReference>
<dbReference type="Proteomes" id="UP000198892">
    <property type="component" value="Unassembled WGS sequence"/>
</dbReference>
<organism evidence="5 6">
    <name type="scientific">Salibacterium halotolerans</name>
    <dbReference type="NCBI Taxonomy" id="1884432"/>
    <lineage>
        <taxon>Bacteria</taxon>
        <taxon>Bacillati</taxon>
        <taxon>Bacillota</taxon>
        <taxon>Bacilli</taxon>
        <taxon>Bacillales</taxon>
        <taxon>Bacillaceae</taxon>
    </lineage>
</organism>
<sequence length="359" mass="37969">MKRGIRKVRIGADVELIPIADGGEGTMDSLVEATSGSYYECKVEDPLGRSVSAQYGITKDNKTAVIELSSASGLNILTENELDPYSASTYGTGQLIMHALNEGVRNFIICLGGSATNDGGSGILKALGYRLVDKNGDTIKPGGIGLKNLHFIDDSQVSPKVQEAFFQIACDVNNPFVGSNGAAAIFGPQKGANSEMVQELDNAMMVFANCIEQKTRQSVHHVPGAGAAGGAAGGLMGFLNAELKPGIQLVMEAVQLEEFIQQETFDLLLTGEGKIDSQTASGKVVAGLAEVAKRYSLPTVALSGNVDGELTTLYNRGLSAVFSITNGPMTLRDAMSEGSDLIEKQTEQIFRLLSLAYNY</sequence>
<dbReference type="PANTHER" id="PTHR21599:SF0">
    <property type="entry name" value="GLYCERATE KINASE"/>
    <property type="match status" value="1"/>
</dbReference>
<accession>A0A1I5Y4U9</accession>
<dbReference type="STRING" id="1884432.SAMN05518683_13519"/>
<dbReference type="NCBIfam" id="TIGR00045">
    <property type="entry name" value="glycerate kinase"/>
    <property type="match status" value="1"/>
</dbReference>
<evidence type="ECO:0000313" key="5">
    <source>
        <dbReference type="EMBL" id="SFQ38977.1"/>
    </source>
</evidence>